<organism evidence="3 4">
    <name type="scientific">Phenylobacterium parvum</name>
    <dbReference type="NCBI Taxonomy" id="2201350"/>
    <lineage>
        <taxon>Bacteria</taxon>
        <taxon>Pseudomonadati</taxon>
        <taxon>Pseudomonadota</taxon>
        <taxon>Alphaproteobacteria</taxon>
        <taxon>Caulobacterales</taxon>
        <taxon>Caulobacteraceae</taxon>
        <taxon>Phenylobacterium</taxon>
    </lineage>
</organism>
<feature type="domain" description="AMP-dependent synthetase/ligase" evidence="1">
    <location>
        <begin position="52"/>
        <end position="422"/>
    </location>
</feature>
<keyword evidence="3" id="KW-0436">Ligase</keyword>
<dbReference type="PROSITE" id="PS00455">
    <property type="entry name" value="AMP_BINDING"/>
    <property type="match status" value="1"/>
</dbReference>
<proteinExistence type="predicted"/>
<dbReference type="PANTHER" id="PTHR24096">
    <property type="entry name" value="LONG-CHAIN-FATTY-ACID--COA LIGASE"/>
    <property type="match status" value="1"/>
</dbReference>
<dbReference type="Proteomes" id="UP000247763">
    <property type="component" value="Chromosome"/>
</dbReference>
<dbReference type="EMBL" id="CP029479">
    <property type="protein sequence ID" value="AWM78284.1"/>
    <property type="molecule type" value="Genomic_DNA"/>
</dbReference>
<dbReference type="InterPro" id="IPR025110">
    <property type="entry name" value="AMP-bd_C"/>
</dbReference>
<reference evidence="4" key="1">
    <citation type="submission" date="2018-05" db="EMBL/GenBank/DDBJ databases">
        <title>Genome sequencing of Phenylobacterium sp. HYN0004.</title>
        <authorList>
            <person name="Yi H."/>
            <person name="Baek C."/>
        </authorList>
    </citation>
    <scope>NUCLEOTIDE SEQUENCE [LARGE SCALE GENOMIC DNA]</scope>
    <source>
        <strain evidence="4">HYN0004</strain>
    </source>
</reference>
<dbReference type="Gene3D" id="3.30.300.30">
    <property type="match status" value="1"/>
</dbReference>
<dbReference type="PANTHER" id="PTHR24096:SF393">
    <property type="entry name" value="LIGASE, PUTATIVE-RELATED"/>
    <property type="match status" value="1"/>
</dbReference>
<accession>A0A2Z3I440</accession>
<keyword evidence="4" id="KW-1185">Reference proteome</keyword>
<feature type="domain" description="AMP-binding enzyme C-terminal" evidence="2">
    <location>
        <begin position="472"/>
        <end position="546"/>
    </location>
</feature>
<dbReference type="GO" id="GO:0016405">
    <property type="term" value="F:CoA-ligase activity"/>
    <property type="evidence" value="ECO:0007669"/>
    <property type="project" value="TreeGrafter"/>
</dbReference>
<dbReference type="InterPro" id="IPR020845">
    <property type="entry name" value="AMP-binding_CS"/>
</dbReference>
<name>A0A2Z3I440_9CAUL</name>
<dbReference type="RefSeq" id="WP_110450850.1">
    <property type="nucleotide sequence ID" value="NZ_CP029479.1"/>
</dbReference>
<dbReference type="GO" id="GO:0019748">
    <property type="term" value="P:secondary metabolic process"/>
    <property type="evidence" value="ECO:0007669"/>
    <property type="project" value="TreeGrafter"/>
</dbReference>
<evidence type="ECO:0000259" key="1">
    <source>
        <dbReference type="Pfam" id="PF00501"/>
    </source>
</evidence>
<dbReference type="KEGG" id="phb:HYN04_11285"/>
<evidence type="ECO:0000259" key="2">
    <source>
        <dbReference type="Pfam" id="PF13193"/>
    </source>
</evidence>
<dbReference type="AlphaFoldDB" id="A0A2Z3I440"/>
<dbReference type="SUPFAM" id="SSF56801">
    <property type="entry name" value="Acetyl-CoA synthetase-like"/>
    <property type="match status" value="1"/>
</dbReference>
<dbReference type="Pfam" id="PF13193">
    <property type="entry name" value="AMP-binding_C"/>
    <property type="match status" value="1"/>
</dbReference>
<dbReference type="InterPro" id="IPR000873">
    <property type="entry name" value="AMP-dep_synth/lig_dom"/>
</dbReference>
<dbReference type="Pfam" id="PF00501">
    <property type="entry name" value="AMP-binding"/>
    <property type="match status" value="1"/>
</dbReference>
<gene>
    <name evidence="3" type="ORF">HYN04_11285</name>
</gene>
<protein>
    <submittedName>
        <fullName evidence="3">Fatty acid--CoA ligase</fullName>
    </submittedName>
</protein>
<dbReference type="InterPro" id="IPR045851">
    <property type="entry name" value="AMP-bd_C_sf"/>
</dbReference>
<dbReference type="InterPro" id="IPR042099">
    <property type="entry name" value="ANL_N_sf"/>
</dbReference>
<dbReference type="Gene3D" id="3.40.50.12780">
    <property type="entry name" value="N-terminal domain of ligase-like"/>
    <property type="match status" value="1"/>
</dbReference>
<dbReference type="OrthoDB" id="9803968at2"/>
<sequence>MTDAAPPPATRAEALALLTATGQPFELATLEIGGYPRKVFVHAPPTLREMFAAAVSDATFLVYGEERMTFAEVTRDAGRLASVLVSRFGVGKGDRVAFSMRNFPEWVISYQAATSIGAVAVAMNALWQSDELEYGLKDCGAKVFIADQERLDRLAGCSPDLKVPVIAVRADRPGEAARYEDLMAEAAGASLPAIDIAPDDDATIFYTSGSTGHPKGVVSSHRNIISALFSWELDVRAGALMQGIEPVPPARQPVALLGVPLFHVTGANAIFLQCYRAQRAMVCMYKWDAELAAEIIEREKVTSFTAPAAMTGDLVREAKRTSRDLSSLLTVGGGGAPRAPEQVAQIGSSFAQAMPNTGWGMTETNAIGTGIGGEEYLNRPASSGRCSAVLELKILDEQGRVLPAGERGELLIRGTSLFRGYWNRPELNAEIFEDGWFRTGDVAYLDDEGYLFIVDRIKDLIIRGGENIGCGQVEAALLKHPHIHEAAVYAVPDERLGEEVGATVHGDPGLDPDEIRDFLKDHLARFEVPRYIDISPEPLPRIASGKILKRGLRDEAARRLAAAATT</sequence>
<evidence type="ECO:0000313" key="3">
    <source>
        <dbReference type="EMBL" id="AWM78284.1"/>
    </source>
</evidence>
<evidence type="ECO:0000313" key="4">
    <source>
        <dbReference type="Proteomes" id="UP000247763"/>
    </source>
</evidence>